<organism evidence="1 2">
    <name type="scientific">Limosilactobacillus ingluviei DSM 15946</name>
    <dbReference type="NCBI Taxonomy" id="1423760"/>
    <lineage>
        <taxon>Bacteria</taxon>
        <taxon>Bacillati</taxon>
        <taxon>Bacillota</taxon>
        <taxon>Bacilli</taxon>
        <taxon>Lactobacillales</taxon>
        <taxon>Lactobacillaceae</taxon>
        <taxon>Limosilactobacillus</taxon>
    </lineage>
</organism>
<name>A0A0R1U7B2_9LACO</name>
<evidence type="ECO:0000313" key="1">
    <source>
        <dbReference type="EMBL" id="KRL89149.1"/>
    </source>
</evidence>
<comment type="caution">
    <text evidence="1">The sequence shown here is derived from an EMBL/GenBank/DDBJ whole genome shotgun (WGS) entry which is preliminary data.</text>
</comment>
<gene>
    <name evidence="1" type="ORF">FC43_GL001876</name>
</gene>
<sequence>MDWFTLPTEKELYLADVISACIAEFDFDKQINRTVIKKWRPGTPEEVKQKAAHDYENIVVTAK</sequence>
<dbReference type="AlphaFoldDB" id="A0A0R1U7B2"/>
<dbReference type="RefSeq" id="WP_056955172.1">
    <property type="nucleotide sequence ID" value="NZ_AZFK01000053.1"/>
</dbReference>
<reference evidence="1 2" key="1">
    <citation type="journal article" date="2015" name="Genome Announc.">
        <title>Expanding the biotechnology potential of lactobacilli through comparative genomics of 213 strains and associated genera.</title>
        <authorList>
            <person name="Sun Z."/>
            <person name="Harris H.M."/>
            <person name="McCann A."/>
            <person name="Guo C."/>
            <person name="Argimon S."/>
            <person name="Zhang W."/>
            <person name="Yang X."/>
            <person name="Jeffery I.B."/>
            <person name="Cooney J.C."/>
            <person name="Kagawa T.F."/>
            <person name="Liu W."/>
            <person name="Song Y."/>
            <person name="Salvetti E."/>
            <person name="Wrobel A."/>
            <person name="Rasinkangas P."/>
            <person name="Parkhill J."/>
            <person name="Rea M.C."/>
            <person name="O'Sullivan O."/>
            <person name="Ritari J."/>
            <person name="Douillard F.P."/>
            <person name="Paul Ross R."/>
            <person name="Yang R."/>
            <person name="Briner A.E."/>
            <person name="Felis G.E."/>
            <person name="de Vos W.M."/>
            <person name="Barrangou R."/>
            <person name="Klaenhammer T.R."/>
            <person name="Caufield P.W."/>
            <person name="Cui Y."/>
            <person name="Zhang H."/>
            <person name="O'Toole P.W."/>
        </authorList>
    </citation>
    <scope>NUCLEOTIDE SEQUENCE [LARGE SCALE GENOMIC DNA]</scope>
    <source>
        <strain evidence="1 2">DSM 15946</strain>
    </source>
</reference>
<accession>A0A0R1U7B2</accession>
<proteinExistence type="predicted"/>
<evidence type="ECO:0000313" key="2">
    <source>
        <dbReference type="Proteomes" id="UP000050816"/>
    </source>
</evidence>
<dbReference type="EMBL" id="AZFK01000053">
    <property type="protein sequence ID" value="KRL89149.1"/>
    <property type="molecule type" value="Genomic_DNA"/>
</dbReference>
<dbReference type="PATRIC" id="fig|1423760.3.peg.1963"/>
<dbReference type="Proteomes" id="UP000050816">
    <property type="component" value="Unassembled WGS sequence"/>
</dbReference>
<protein>
    <submittedName>
        <fullName evidence="1">Uncharacterized protein</fullName>
    </submittedName>
</protein>